<dbReference type="AlphaFoldDB" id="A0A0P0Y8E0"/>
<accession>A0A0P0Y8E0</accession>
<dbReference type="Proteomes" id="UP000059680">
    <property type="component" value="Chromosome 12"/>
</dbReference>
<name>A0A0P0Y8E0_ORYSJ</name>
<dbReference type="EMBL" id="AP014968">
    <property type="protein sequence ID" value="BAT16433.1"/>
    <property type="molecule type" value="Genomic_DNA"/>
</dbReference>
<evidence type="ECO:0000313" key="1">
    <source>
        <dbReference type="EMBL" id="BAT16433.1"/>
    </source>
</evidence>
<protein>
    <submittedName>
        <fullName evidence="1">Os12g0230266 protein</fullName>
    </submittedName>
</protein>
<dbReference type="InParanoid" id="A0A0P0Y8E0"/>
<organism evidence="1 2">
    <name type="scientific">Oryza sativa subsp. japonica</name>
    <name type="common">Rice</name>
    <dbReference type="NCBI Taxonomy" id="39947"/>
    <lineage>
        <taxon>Eukaryota</taxon>
        <taxon>Viridiplantae</taxon>
        <taxon>Streptophyta</taxon>
        <taxon>Embryophyta</taxon>
        <taxon>Tracheophyta</taxon>
        <taxon>Spermatophyta</taxon>
        <taxon>Magnoliopsida</taxon>
        <taxon>Liliopsida</taxon>
        <taxon>Poales</taxon>
        <taxon>Poaceae</taxon>
        <taxon>BOP clade</taxon>
        <taxon>Oryzoideae</taxon>
        <taxon>Oryzeae</taxon>
        <taxon>Oryzinae</taxon>
        <taxon>Oryza</taxon>
        <taxon>Oryza sativa</taxon>
    </lineage>
</organism>
<proteinExistence type="predicted"/>
<gene>
    <name evidence="1" type="ordered locus">Os12g0230266</name>
    <name evidence="1" type="ORF">OSNPB_120230266</name>
</gene>
<keyword evidence="2" id="KW-1185">Reference proteome</keyword>
<dbReference type="Gramene" id="Os12t0230266-00">
    <property type="protein sequence ID" value="Os12t0230266-00"/>
    <property type="gene ID" value="Os12g0230266"/>
</dbReference>
<reference evidence="2" key="1">
    <citation type="journal article" date="2005" name="Nature">
        <title>The map-based sequence of the rice genome.</title>
        <authorList>
            <consortium name="International rice genome sequencing project (IRGSP)"/>
            <person name="Matsumoto T."/>
            <person name="Wu J."/>
            <person name="Kanamori H."/>
            <person name="Katayose Y."/>
            <person name="Fujisawa M."/>
            <person name="Namiki N."/>
            <person name="Mizuno H."/>
            <person name="Yamamoto K."/>
            <person name="Antonio B.A."/>
            <person name="Baba T."/>
            <person name="Sakata K."/>
            <person name="Nagamura Y."/>
            <person name="Aoki H."/>
            <person name="Arikawa K."/>
            <person name="Arita K."/>
            <person name="Bito T."/>
            <person name="Chiden Y."/>
            <person name="Fujitsuka N."/>
            <person name="Fukunaka R."/>
            <person name="Hamada M."/>
            <person name="Harada C."/>
            <person name="Hayashi A."/>
            <person name="Hijishita S."/>
            <person name="Honda M."/>
            <person name="Hosokawa S."/>
            <person name="Ichikawa Y."/>
            <person name="Idonuma A."/>
            <person name="Iijima M."/>
            <person name="Ikeda M."/>
            <person name="Ikeno M."/>
            <person name="Ito K."/>
            <person name="Ito S."/>
            <person name="Ito T."/>
            <person name="Ito Y."/>
            <person name="Ito Y."/>
            <person name="Iwabuchi A."/>
            <person name="Kamiya K."/>
            <person name="Karasawa W."/>
            <person name="Kurita K."/>
            <person name="Katagiri S."/>
            <person name="Kikuta A."/>
            <person name="Kobayashi H."/>
            <person name="Kobayashi N."/>
            <person name="Machita K."/>
            <person name="Maehara T."/>
            <person name="Masukawa M."/>
            <person name="Mizubayashi T."/>
            <person name="Mukai Y."/>
            <person name="Nagasaki H."/>
            <person name="Nagata Y."/>
            <person name="Naito S."/>
            <person name="Nakashima M."/>
            <person name="Nakama Y."/>
            <person name="Nakamichi Y."/>
            <person name="Nakamura M."/>
            <person name="Meguro A."/>
            <person name="Negishi M."/>
            <person name="Ohta I."/>
            <person name="Ohta T."/>
            <person name="Okamoto M."/>
            <person name="Ono N."/>
            <person name="Saji S."/>
            <person name="Sakaguchi M."/>
            <person name="Sakai K."/>
            <person name="Shibata M."/>
            <person name="Shimokawa T."/>
            <person name="Song J."/>
            <person name="Takazaki Y."/>
            <person name="Terasawa K."/>
            <person name="Tsugane M."/>
            <person name="Tsuji K."/>
            <person name="Ueda S."/>
            <person name="Waki K."/>
            <person name="Yamagata H."/>
            <person name="Yamamoto M."/>
            <person name="Yamamoto S."/>
            <person name="Yamane H."/>
            <person name="Yoshiki S."/>
            <person name="Yoshihara R."/>
            <person name="Yukawa K."/>
            <person name="Zhong H."/>
            <person name="Yano M."/>
            <person name="Yuan Q."/>
            <person name="Ouyang S."/>
            <person name="Liu J."/>
            <person name="Jones K.M."/>
            <person name="Gansberger K."/>
            <person name="Moffat K."/>
            <person name="Hill J."/>
            <person name="Bera J."/>
            <person name="Fadrosh D."/>
            <person name="Jin S."/>
            <person name="Johri S."/>
            <person name="Kim M."/>
            <person name="Overton L."/>
            <person name="Reardon M."/>
            <person name="Tsitrin T."/>
            <person name="Vuong H."/>
            <person name="Weaver B."/>
            <person name="Ciecko A."/>
            <person name="Tallon L."/>
            <person name="Jackson J."/>
            <person name="Pai G."/>
            <person name="Aken S.V."/>
            <person name="Utterback T."/>
            <person name="Reidmuller S."/>
            <person name="Feldblyum T."/>
            <person name="Hsiao J."/>
            <person name="Zismann V."/>
            <person name="Iobst S."/>
            <person name="de Vazeille A.R."/>
            <person name="Buell C.R."/>
            <person name="Ying K."/>
            <person name="Li Y."/>
            <person name="Lu T."/>
            <person name="Huang Y."/>
            <person name="Zhao Q."/>
            <person name="Feng Q."/>
            <person name="Zhang L."/>
            <person name="Zhu J."/>
            <person name="Weng Q."/>
            <person name="Mu J."/>
            <person name="Lu Y."/>
            <person name="Fan D."/>
            <person name="Liu Y."/>
            <person name="Guan J."/>
            <person name="Zhang Y."/>
            <person name="Yu S."/>
            <person name="Liu X."/>
            <person name="Zhang Y."/>
            <person name="Hong G."/>
            <person name="Han B."/>
            <person name="Choisne N."/>
            <person name="Demange N."/>
            <person name="Orjeda G."/>
            <person name="Samain S."/>
            <person name="Cattolico L."/>
            <person name="Pelletier E."/>
            <person name="Couloux A."/>
            <person name="Segurens B."/>
            <person name="Wincker P."/>
            <person name="D'Hont A."/>
            <person name="Scarpelli C."/>
            <person name="Weissenbach J."/>
            <person name="Salanoubat M."/>
            <person name="Quetier F."/>
            <person name="Yu Y."/>
            <person name="Kim H.R."/>
            <person name="Rambo T."/>
            <person name="Currie J."/>
            <person name="Collura K."/>
            <person name="Luo M."/>
            <person name="Yang T."/>
            <person name="Ammiraju J.S.S."/>
            <person name="Engler F."/>
            <person name="Soderlund C."/>
            <person name="Wing R.A."/>
            <person name="Palmer L.E."/>
            <person name="de la Bastide M."/>
            <person name="Spiegel L."/>
            <person name="Nascimento L."/>
            <person name="Zutavern T."/>
            <person name="O'Shaughnessy A."/>
            <person name="Dike S."/>
            <person name="Dedhia N."/>
            <person name="Preston R."/>
            <person name="Balija V."/>
            <person name="McCombie W.R."/>
            <person name="Chow T."/>
            <person name="Chen H."/>
            <person name="Chung M."/>
            <person name="Chen C."/>
            <person name="Shaw J."/>
            <person name="Wu H."/>
            <person name="Hsiao K."/>
            <person name="Chao Y."/>
            <person name="Chu M."/>
            <person name="Cheng C."/>
            <person name="Hour A."/>
            <person name="Lee P."/>
            <person name="Lin S."/>
            <person name="Lin Y."/>
            <person name="Liou J."/>
            <person name="Liu S."/>
            <person name="Hsing Y."/>
            <person name="Raghuvanshi S."/>
            <person name="Mohanty A."/>
            <person name="Bharti A.K."/>
            <person name="Gaur A."/>
            <person name="Gupta V."/>
            <person name="Kumar D."/>
            <person name="Ravi V."/>
            <person name="Vij S."/>
            <person name="Kapur A."/>
            <person name="Khurana P."/>
            <person name="Khurana P."/>
            <person name="Khurana J.P."/>
            <person name="Tyagi A.K."/>
            <person name="Gaikwad K."/>
            <person name="Singh A."/>
            <person name="Dalal V."/>
            <person name="Srivastava S."/>
            <person name="Dixit A."/>
            <person name="Pal A.K."/>
            <person name="Ghazi I.A."/>
            <person name="Yadav M."/>
            <person name="Pandit A."/>
            <person name="Bhargava A."/>
            <person name="Sureshbabu K."/>
            <person name="Batra K."/>
            <person name="Sharma T.R."/>
            <person name="Mohapatra T."/>
            <person name="Singh N.K."/>
            <person name="Messing J."/>
            <person name="Nelson A.B."/>
            <person name="Fuks G."/>
            <person name="Kavchok S."/>
            <person name="Keizer G."/>
            <person name="Linton E."/>
            <person name="Llaca V."/>
            <person name="Song R."/>
            <person name="Tanyolac B."/>
            <person name="Young S."/>
            <person name="Ho-Il K."/>
            <person name="Hahn J.H."/>
            <person name="Sangsakoo G."/>
            <person name="Vanavichit A."/>
            <person name="de Mattos Luiz.A.T."/>
            <person name="Zimmer P.D."/>
            <person name="Malone G."/>
            <person name="Dellagostin O."/>
            <person name="de Oliveira A.C."/>
            <person name="Bevan M."/>
            <person name="Bancroft I."/>
            <person name="Minx P."/>
            <person name="Cordum H."/>
            <person name="Wilson R."/>
            <person name="Cheng Z."/>
            <person name="Jin W."/>
            <person name="Jiang J."/>
            <person name="Leong S.A."/>
            <person name="Iwama H."/>
            <person name="Gojobori T."/>
            <person name="Itoh T."/>
            <person name="Niimura Y."/>
            <person name="Fujii Y."/>
            <person name="Habara T."/>
            <person name="Sakai H."/>
            <person name="Sato Y."/>
            <person name="Wilson G."/>
            <person name="Kumar K."/>
            <person name="McCouch S."/>
            <person name="Juretic N."/>
            <person name="Hoen D."/>
            <person name="Wright S."/>
            <person name="Bruskiewich R."/>
            <person name="Bureau T."/>
            <person name="Miyao A."/>
            <person name="Hirochika H."/>
            <person name="Nishikawa T."/>
            <person name="Kadowaki K."/>
            <person name="Sugiura M."/>
            <person name="Burr B."/>
            <person name="Sasaki T."/>
        </authorList>
    </citation>
    <scope>NUCLEOTIDE SEQUENCE [LARGE SCALE GENOMIC DNA]</scope>
    <source>
        <strain evidence="2">cv. Nipponbare</strain>
    </source>
</reference>
<dbReference type="PaxDb" id="39947-A0A0P0Y8E0"/>
<evidence type="ECO:0000313" key="2">
    <source>
        <dbReference type="Proteomes" id="UP000059680"/>
    </source>
</evidence>
<sequence length="88" mass="9940">MAPPLHAICLLKCRRGSPSPRRWVSLLQGDVSSFVRMCRCDRSFIRDEVVSQESGSLNPVVPLHPKNVETNTRTRKTAPCFSHSLSYE</sequence>
<reference evidence="1 2" key="3">
    <citation type="journal article" date="2013" name="Rice">
        <title>Improvement of the Oryza sativa Nipponbare reference genome using next generation sequence and optical map data.</title>
        <authorList>
            <person name="Kawahara Y."/>
            <person name="de la Bastide M."/>
            <person name="Hamilton J.P."/>
            <person name="Kanamori H."/>
            <person name="McCombie W.R."/>
            <person name="Ouyang S."/>
            <person name="Schwartz D.C."/>
            <person name="Tanaka T."/>
            <person name="Wu J."/>
            <person name="Zhou S."/>
            <person name="Childs K.L."/>
            <person name="Davidson R.M."/>
            <person name="Lin H."/>
            <person name="Quesada-Ocampo L."/>
            <person name="Vaillancourt B."/>
            <person name="Sakai H."/>
            <person name="Lee S.S."/>
            <person name="Kim J."/>
            <person name="Numa H."/>
            <person name="Itoh T."/>
            <person name="Buell C.R."/>
            <person name="Matsumoto T."/>
        </authorList>
    </citation>
    <scope>NUCLEOTIDE SEQUENCE [LARGE SCALE GENOMIC DNA]</scope>
    <source>
        <strain evidence="2">cv. Nipponbare</strain>
    </source>
</reference>
<reference evidence="1 2" key="2">
    <citation type="journal article" date="2013" name="Plant Cell Physiol.">
        <title>Rice Annotation Project Database (RAP-DB): an integrative and interactive database for rice genomics.</title>
        <authorList>
            <person name="Sakai H."/>
            <person name="Lee S.S."/>
            <person name="Tanaka T."/>
            <person name="Numa H."/>
            <person name="Kim J."/>
            <person name="Kawahara Y."/>
            <person name="Wakimoto H."/>
            <person name="Yang C.C."/>
            <person name="Iwamoto M."/>
            <person name="Abe T."/>
            <person name="Yamada Y."/>
            <person name="Muto A."/>
            <person name="Inokuchi H."/>
            <person name="Ikemura T."/>
            <person name="Matsumoto T."/>
            <person name="Sasaki T."/>
            <person name="Itoh T."/>
        </authorList>
    </citation>
    <scope>NUCLEOTIDE SEQUENCE [LARGE SCALE GENOMIC DNA]</scope>
    <source>
        <strain evidence="2">cv. Nipponbare</strain>
    </source>
</reference>